<keyword evidence="1" id="KW-0175">Coiled coil</keyword>
<name>A0A9W7L9M1_9STRA</name>
<feature type="compositionally biased region" description="Basic residues" evidence="2">
    <location>
        <begin position="555"/>
        <end position="566"/>
    </location>
</feature>
<feature type="region of interest" description="Disordered" evidence="2">
    <location>
        <begin position="215"/>
        <end position="243"/>
    </location>
</feature>
<feature type="compositionally biased region" description="Basic and acidic residues" evidence="2">
    <location>
        <begin position="1"/>
        <end position="24"/>
    </location>
</feature>
<evidence type="ECO:0000313" key="3">
    <source>
        <dbReference type="EMBL" id="GMI40214.1"/>
    </source>
</evidence>
<reference evidence="4" key="1">
    <citation type="journal article" date="2023" name="Commun. Biol.">
        <title>Genome analysis of Parmales, the sister group of diatoms, reveals the evolutionary specialization of diatoms from phago-mixotrophs to photoautotrophs.</title>
        <authorList>
            <person name="Ban H."/>
            <person name="Sato S."/>
            <person name="Yoshikawa S."/>
            <person name="Yamada K."/>
            <person name="Nakamura Y."/>
            <person name="Ichinomiya M."/>
            <person name="Sato N."/>
            <person name="Blanc-Mathieu R."/>
            <person name="Endo H."/>
            <person name="Kuwata A."/>
            <person name="Ogata H."/>
        </authorList>
    </citation>
    <scope>NUCLEOTIDE SEQUENCE [LARGE SCALE GENOMIC DNA]</scope>
</reference>
<accession>A0A9W7L9M1</accession>
<dbReference type="EMBL" id="BRYA01000122">
    <property type="protein sequence ID" value="GMI40214.1"/>
    <property type="molecule type" value="Genomic_DNA"/>
</dbReference>
<feature type="region of interest" description="Disordered" evidence="2">
    <location>
        <begin position="1"/>
        <end position="55"/>
    </location>
</feature>
<dbReference type="OrthoDB" id="200110at2759"/>
<dbReference type="Proteomes" id="UP001165065">
    <property type="component" value="Unassembled WGS sequence"/>
</dbReference>
<gene>
    <name evidence="3" type="ORF">TrCOL_g2119</name>
</gene>
<keyword evidence="4" id="KW-1185">Reference proteome</keyword>
<organism evidence="3 4">
    <name type="scientific">Triparma columacea</name>
    <dbReference type="NCBI Taxonomy" id="722753"/>
    <lineage>
        <taxon>Eukaryota</taxon>
        <taxon>Sar</taxon>
        <taxon>Stramenopiles</taxon>
        <taxon>Ochrophyta</taxon>
        <taxon>Bolidophyceae</taxon>
        <taxon>Parmales</taxon>
        <taxon>Triparmaceae</taxon>
        <taxon>Triparma</taxon>
    </lineage>
</organism>
<evidence type="ECO:0000313" key="4">
    <source>
        <dbReference type="Proteomes" id="UP001165065"/>
    </source>
</evidence>
<dbReference type="AlphaFoldDB" id="A0A9W7L9M1"/>
<protein>
    <submittedName>
        <fullName evidence="3">Uncharacterized protein</fullName>
    </submittedName>
</protein>
<dbReference type="PANTHER" id="PTHR38019">
    <property type="entry name" value="KDA ANTIGEN P200, PUTATIVE-RELATED"/>
    <property type="match status" value="1"/>
</dbReference>
<feature type="coiled-coil region" evidence="1">
    <location>
        <begin position="414"/>
        <end position="484"/>
    </location>
</feature>
<comment type="caution">
    <text evidence="3">The sequence shown here is derived from an EMBL/GenBank/DDBJ whole genome shotgun (WGS) entry which is preliminary data.</text>
</comment>
<sequence length="630" mass="73830">MSQNGKAEERPQICRLSSPDRDLRPPTCSNDPILVMGGMDMSVSSTNSKKSKKTLSTRAQSVEEIFGQVSDVVASTIAPPPPRVVLTPRSAEACLKHGVNPEVLRIRDLDSFWEVGIEPEIQRMRHEVYSNRRHEMMKIVRSERKRLLNVEEAAKERGGGATLTPAQLLAQQQKQNSTLVEIEERRLAKMRRRQEKELEQMLQFEVKMGEIQDEMKRKADKEKRAEEKRIRDKEKRQRQMAEERRIRELRRKAEEDAEEERQQAMAEEMFQRDMKILAEKKKQDRKNRIQARISDEERARKQEEHRLQTARLFKQQQQRLKASADERARKEKIRMDKVKAKRDADVARYSQRRKEIETRILKNLEMAKHREEKRKVDFFQKKDYHERLRGQALAEQAKQRERKNRESFMMEQKRQLALQAVREHEDNVREATLQKFENDAKFVEQLNEVRGKEHAIMKERENLKKQLKQENVERIRRINEYKRLETLRKINEGDRRTDEMMKRKEDIITQRRLAGLKTKMQKDQIMEVLESSRANGSRAIKMLTQVLSSDGGNSGKKKKKKKKKHGGSPQRSTSAGDGMGGGMEASETLGPPPDAPSLQARLAQTTDDQQMPYVSPYEDEMMPKGETVTF</sequence>
<evidence type="ECO:0000256" key="1">
    <source>
        <dbReference type="SAM" id="Coils"/>
    </source>
</evidence>
<evidence type="ECO:0000256" key="2">
    <source>
        <dbReference type="SAM" id="MobiDB-lite"/>
    </source>
</evidence>
<dbReference type="PANTHER" id="PTHR38019:SF1">
    <property type="entry name" value="N-ACETYLTRANSFERASE DOMAIN-CONTAINING PROTEIN"/>
    <property type="match status" value="1"/>
</dbReference>
<feature type="region of interest" description="Disordered" evidence="2">
    <location>
        <begin position="545"/>
        <end position="630"/>
    </location>
</feature>
<proteinExistence type="predicted"/>